<name>A0A2G9SC91_AQUCT</name>
<dbReference type="AlphaFoldDB" id="A0A2G9SC91"/>
<dbReference type="Pfam" id="PF12004">
    <property type="entry name" value="DAB2P_C"/>
    <property type="match status" value="1"/>
</dbReference>
<accession>A0A2G9SC91</accession>
<evidence type="ECO:0000313" key="2">
    <source>
        <dbReference type="EMBL" id="PIO37736.1"/>
    </source>
</evidence>
<evidence type="ECO:0000313" key="3">
    <source>
        <dbReference type="Proteomes" id="UP000228934"/>
    </source>
</evidence>
<sequence length="67" mass="8020">APSPVNPNALDRTAAWLLNMNMMLEDESIEPDFKHRDNMRNKEEMTQIEKFHVHNTRETLWRLVSNR</sequence>
<gene>
    <name evidence="2" type="ORF">AB205_0068420</name>
</gene>
<reference evidence="3" key="1">
    <citation type="journal article" date="2017" name="Nat. Commun.">
        <title>The North American bullfrog draft genome provides insight into hormonal regulation of long noncoding RNA.</title>
        <authorList>
            <person name="Hammond S.A."/>
            <person name="Warren R.L."/>
            <person name="Vandervalk B.P."/>
            <person name="Kucuk E."/>
            <person name="Khan H."/>
            <person name="Gibb E.A."/>
            <person name="Pandoh P."/>
            <person name="Kirk H."/>
            <person name="Zhao Y."/>
            <person name="Jones M."/>
            <person name="Mungall A.J."/>
            <person name="Coope R."/>
            <person name="Pleasance S."/>
            <person name="Moore R.A."/>
            <person name="Holt R.A."/>
            <person name="Round J.M."/>
            <person name="Ohora S."/>
            <person name="Walle B.V."/>
            <person name="Veldhoen N."/>
            <person name="Helbing C.C."/>
            <person name="Birol I."/>
        </authorList>
    </citation>
    <scope>NUCLEOTIDE SEQUENCE [LARGE SCALE GENOMIC DNA]</scope>
</reference>
<dbReference type="EMBL" id="KV924506">
    <property type="protein sequence ID" value="PIO37736.1"/>
    <property type="molecule type" value="Genomic_DNA"/>
</dbReference>
<protein>
    <recommendedName>
        <fullName evidence="1">Disabled homolog 2-interacting protein C-terminal domain-containing protein</fullName>
    </recommendedName>
</protein>
<organism evidence="2 3">
    <name type="scientific">Aquarana catesbeiana</name>
    <name type="common">American bullfrog</name>
    <name type="synonym">Rana catesbeiana</name>
    <dbReference type="NCBI Taxonomy" id="8400"/>
    <lineage>
        <taxon>Eukaryota</taxon>
        <taxon>Metazoa</taxon>
        <taxon>Chordata</taxon>
        <taxon>Craniata</taxon>
        <taxon>Vertebrata</taxon>
        <taxon>Euteleostomi</taxon>
        <taxon>Amphibia</taxon>
        <taxon>Batrachia</taxon>
        <taxon>Anura</taxon>
        <taxon>Neobatrachia</taxon>
        <taxon>Ranoidea</taxon>
        <taxon>Ranidae</taxon>
        <taxon>Aquarana</taxon>
    </lineage>
</organism>
<feature type="non-terminal residue" evidence="2">
    <location>
        <position position="1"/>
    </location>
</feature>
<dbReference type="Proteomes" id="UP000228934">
    <property type="component" value="Unassembled WGS sequence"/>
</dbReference>
<evidence type="ECO:0000259" key="1">
    <source>
        <dbReference type="Pfam" id="PF12004"/>
    </source>
</evidence>
<proteinExistence type="predicted"/>
<feature type="domain" description="Disabled homolog 2-interacting protein C-terminal" evidence="1">
    <location>
        <begin position="1"/>
        <end position="51"/>
    </location>
</feature>
<keyword evidence="3" id="KW-1185">Reference proteome</keyword>
<dbReference type="InterPro" id="IPR021887">
    <property type="entry name" value="DAB2P_C"/>
</dbReference>